<comment type="caution">
    <text evidence="1">The sequence shown here is derived from an EMBL/GenBank/DDBJ whole genome shotgun (WGS) entry which is preliminary data.</text>
</comment>
<dbReference type="EMBL" id="JEMC01004187">
    <property type="protein sequence ID" value="KYF75047.1"/>
    <property type="molecule type" value="Genomic_DNA"/>
</dbReference>
<name>A0A150R460_SORCE</name>
<organism evidence="1 2">
    <name type="scientific">Sorangium cellulosum</name>
    <name type="common">Polyangium cellulosum</name>
    <dbReference type="NCBI Taxonomy" id="56"/>
    <lineage>
        <taxon>Bacteria</taxon>
        <taxon>Pseudomonadati</taxon>
        <taxon>Myxococcota</taxon>
        <taxon>Polyangia</taxon>
        <taxon>Polyangiales</taxon>
        <taxon>Polyangiaceae</taxon>
        <taxon>Sorangium</taxon>
    </lineage>
</organism>
<evidence type="ECO:0000313" key="2">
    <source>
        <dbReference type="Proteomes" id="UP000075515"/>
    </source>
</evidence>
<dbReference type="Proteomes" id="UP000075515">
    <property type="component" value="Unassembled WGS sequence"/>
</dbReference>
<evidence type="ECO:0000313" key="1">
    <source>
        <dbReference type="EMBL" id="KYF75047.1"/>
    </source>
</evidence>
<protein>
    <submittedName>
        <fullName evidence="1">Uncharacterized protein</fullName>
    </submittedName>
</protein>
<reference evidence="1 2" key="1">
    <citation type="submission" date="2014-02" db="EMBL/GenBank/DDBJ databases">
        <title>The small core and large imbalanced accessory genome model reveals a collaborative survival strategy of Sorangium cellulosum strains in nature.</title>
        <authorList>
            <person name="Han K."/>
            <person name="Peng R."/>
            <person name="Blom J."/>
            <person name="Li Y.-Z."/>
        </authorList>
    </citation>
    <scope>NUCLEOTIDE SEQUENCE [LARGE SCALE GENOMIC DNA]</scope>
    <source>
        <strain evidence="1 2">So0149</strain>
    </source>
</reference>
<dbReference type="AlphaFoldDB" id="A0A150R460"/>
<gene>
    <name evidence="1" type="ORF">BE18_01920</name>
</gene>
<proteinExistence type="predicted"/>
<accession>A0A150R460</accession>
<sequence>MLWPMRLGVLGPAQGDLPALARGAQHLLDEGHAERVIYVAEDDALDRVVEGWAQSLVGVNPTEGALFDRAARCAAATPEQIDAFVASERARLRLKVLMSLPPGQRTIEILDGRVALFVFDKAALDEEDIVAASLLVFGKSSEPLIKRVGPRTFFSPGPIGSEGGRALLDDGQGGVRIEVINASGAVTAREIVGPPPAGPKLRVQGGSHG</sequence>